<dbReference type="GeneID" id="88811738"/>
<evidence type="ECO:0008006" key="3">
    <source>
        <dbReference type="Google" id="ProtNLM"/>
    </source>
</evidence>
<sequence length="127" mass="14864">MKHLFSILLSASLLFTGCYCTLDERTDEPHFKSRARSISSYHTFDIEYAKGLRKEQVSNRTVTVTDSNGERMQTEIEVLDGKEIRIKPPRSGYKKGRRYIIHIRDSIDARKQVHTNTIRERTFTVDR</sequence>
<gene>
    <name evidence="1" type="ORF">AS033_06295</name>
</gene>
<evidence type="ECO:0000313" key="2">
    <source>
        <dbReference type="Proteomes" id="UP000053797"/>
    </source>
</evidence>
<accession>A0A0V8GL58</accession>
<dbReference type="PROSITE" id="PS51257">
    <property type="entry name" value="PROKAR_LIPOPROTEIN"/>
    <property type="match status" value="1"/>
</dbReference>
<organism evidence="1 2">
    <name type="scientific">Exiguobacterium indicum</name>
    <dbReference type="NCBI Taxonomy" id="296995"/>
    <lineage>
        <taxon>Bacteria</taxon>
        <taxon>Bacillati</taxon>
        <taxon>Bacillota</taxon>
        <taxon>Bacilli</taxon>
        <taxon>Bacillales</taxon>
        <taxon>Bacillales Family XII. Incertae Sedis</taxon>
        <taxon>Exiguobacterium</taxon>
    </lineage>
</organism>
<proteinExistence type="predicted"/>
<comment type="caution">
    <text evidence="1">The sequence shown here is derived from an EMBL/GenBank/DDBJ whole genome shotgun (WGS) entry which is preliminary data.</text>
</comment>
<reference evidence="1 2" key="1">
    <citation type="journal article" date="2015" name="Int. J. Syst. Evol. Microbiol.">
        <title>Exiguobacterium enclense sp. nov., isolated from sediment.</title>
        <authorList>
            <person name="Dastager S.G."/>
            <person name="Mawlankar R."/>
            <person name="Sonalkar V.V."/>
            <person name="Thorat M.N."/>
            <person name="Mual P."/>
            <person name="Verma A."/>
            <person name="Krishnamurthi S."/>
            <person name="Tang S.K."/>
            <person name="Li W.J."/>
        </authorList>
    </citation>
    <scope>NUCLEOTIDE SEQUENCE [LARGE SCALE GENOMIC DNA]</scope>
    <source>
        <strain evidence="1 2">NIO-1109</strain>
    </source>
</reference>
<dbReference type="RefSeq" id="WP_029341748.1">
    <property type="nucleotide sequence ID" value="NZ_FMYN01000001.1"/>
</dbReference>
<dbReference type="AlphaFoldDB" id="A0A0V8GL58"/>
<dbReference type="Proteomes" id="UP000053797">
    <property type="component" value="Unassembled WGS sequence"/>
</dbReference>
<dbReference type="OrthoDB" id="2352869at2"/>
<name>A0A0V8GL58_9BACL</name>
<protein>
    <recommendedName>
        <fullName evidence="3">SbsA Ig-like domain-containing protein</fullName>
    </recommendedName>
</protein>
<dbReference type="EMBL" id="LNQL01000001">
    <property type="protein sequence ID" value="KSU50987.1"/>
    <property type="molecule type" value="Genomic_DNA"/>
</dbReference>
<evidence type="ECO:0000313" key="1">
    <source>
        <dbReference type="EMBL" id="KSU50987.1"/>
    </source>
</evidence>